<organism evidence="2 3">
    <name type="scientific">Meripilus lineatus</name>
    <dbReference type="NCBI Taxonomy" id="2056292"/>
    <lineage>
        <taxon>Eukaryota</taxon>
        <taxon>Fungi</taxon>
        <taxon>Dikarya</taxon>
        <taxon>Basidiomycota</taxon>
        <taxon>Agaricomycotina</taxon>
        <taxon>Agaricomycetes</taxon>
        <taxon>Polyporales</taxon>
        <taxon>Meripilaceae</taxon>
        <taxon>Meripilus</taxon>
    </lineage>
</organism>
<evidence type="ECO:0000256" key="1">
    <source>
        <dbReference type="SAM" id="MobiDB-lite"/>
    </source>
</evidence>
<name>A0AAD5V9Y1_9APHY</name>
<comment type="caution">
    <text evidence="2">The sequence shown here is derived from an EMBL/GenBank/DDBJ whole genome shotgun (WGS) entry which is preliminary data.</text>
</comment>
<sequence>MTQSTGTTEPDSRSAKRKLSTSASVQDATKKTKVDERVSEKEQGTTQSPDREKPVNAKPTKSPKKDDAGASDPGTSHNSNHEDNDNDEDEDDSGAIDASKKYKSGPRVFYIWSNGLSSIIPEENDEESCFIVPKAPFDDCYTKVVACKGTKAEKEEIIEDCLCNVNKYTVYNEDEDRETDEAKKLEEIWDVVVQKSEWWFEVTLDSKKPENGKPATRLTVVEYEEDFQYPDGIRAKRGEASRWWITNVAVPDAETLKGIEYLKDYVWDGSDPMD</sequence>
<dbReference type="AlphaFoldDB" id="A0AAD5V9Y1"/>
<feature type="region of interest" description="Disordered" evidence="1">
    <location>
        <begin position="1"/>
        <end position="99"/>
    </location>
</feature>
<gene>
    <name evidence="2" type="ORF">NLI96_g2534</name>
</gene>
<accession>A0AAD5V9Y1</accession>
<feature type="compositionally biased region" description="Basic and acidic residues" evidence="1">
    <location>
        <begin position="28"/>
        <end position="55"/>
    </location>
</feature>
<keyword evidence="3" id="KW-1185">Reference proteome</keyword>
<dbReference type="Proteomes" id="UP001212997">
    <property type="component" value="Unassembled WGS sequence"/>
</dbReference>
<dbReference type="EMBL" id="JANAWD010000057">
    <property type="protein sequence ID" value="KAJ3488877.1"/>
    <property type="molecule type" value="Genomic_DNA"/>
</dbReference>
<feature type="compositionally biased region" description="Acidic residues" evidence="1">
    <location>
        <begin position="84"/>
        <end position="94"/>
    </location>
</feature>
<evidence type="ECO:0000313" key="2">
    <source>
        <dbReference type="EMBL" id="KAJ3488877.1"/>
    </source>
</evidence>
<evidence type="ECO:0000313" key="3">
    <source>
        <dbReference type="Proteomes" id="UP001212997"/>
    </source>
</evidence>
<proteinExistence type="predicted"/>
<reference evidence="2" key="1">
    <citation type="submission" date="2022-07" db="EMBL/GenBank/DDBJ databases">
        <title>Genome Sequence of Physisporinus lineatus.</title>
        <authorList>
            <person name="Buettner E."/>
        </authorList>
    </citation>
    <scope>NUCLEOTIDE SEQUENCE</scope>
    <source>
        <strain evidence="2">VT162</strain>
    </source>
</reference>
<protein>
    <submittedName>
        <fullName evidence="2">Uncharacterized protein</fullName>
    </submittedName>
</protein>